<feature type="region of interest" description="Disordered" evidence="1">
    <location>
        <begin position="93"/>
        <end position="153"/>
    </location>
</feature>
<proteinExistence type="predicted"/>
<gene>
    <name evidence="2" type="ORF">HEB94_001021</name>
</gene>
<evidence type="ECO:0000313" key="3">
    <source>
        <dbReference type="Proteomes" id="UP000638648"/>
    </source>
</evidence>
<sequence>MSWADTTGAAAFDDVLLPLEFEDLARSKPRPGSSVGYRAAWLLRKAALFDRLASTDPTRADTATAAARRAREAGRRLQAQLIDALTPELVTCDERPASLTSCPGQRGDMSKPREEPARPRLGRSTRSLIRSNEDPVGRGPRLADPQVSRHREP</sequence>
<evidence type="ECO:0000313" key="2">
    <source>
        <dbReference type="EMBL" id="MBE1604173.1"/>
    </source>
</evidence>
<dbReference type="RefSeq" id="WP_192748782.1">
    <property type="nucleotide sequence ID" value="NZ_BAABJL010000173.1"/>
</dbReference>
<evidence type="ECO:0000256" key="1">
    <source>
        <dbReference type="SAM" id="MobiDB-lite"/>
    </source>
</evidence>
<protein>
    <submittedName>
        <fullName evidence="2">Uncharacterized protein</fullName>
    </submittedName>
</protein>
<reference evidence="2" key="1">
    <citation type="submission" date="2020-10" db="EMBL/GenBank/DDBJ databases">
        <title>Sequencing the genomes of 1000 actinobacteria strains.</title>
        <authorList>
            <person name="Klenk H.-P."/>
        </authorList>
    </citation>
    <scope>NUCLEOTIDE SEQUENCE</scope>
    <source>
        <strain evidence="2">DSM 45354</strain>
    </source>
</reference>
<dbReference type="Proteomes" id="UP000638648">
    <property type="component" value="Unassembled WGS sequence"/>
</dbReference>
<feature type="compositionally biased region" description="Basic and acidic residues" evidence="1">
    <location>
        <begin position="108"/>
        <end position="118"/>
    </location>
</feature>
<name>A0A927RI43_9ACTN</name>
<accession>A0A927RI43</accession>
<organism evidence="2 3">
    <name type="scientific">Actinopolymorpha pittospori</name>
    <dbReference type="NCBI Taxonomy" id="648752"/>
    <lineage>
        <taxon>Bacteria</taxon>
        <taxon>Bacillati</taxon>
        <taxon>Actinomycetota</taxon>
        <taxon>Actinomycetes</taxon>
        <taxon>Propionibacteriales</taxon>
        <taxon>Actinopolymorphaceae</taxon>
        <taxon>Actinopolymorpha</taxon>
    </lineage>
</organism>
<comment type="caution">
    <text evidence="2">The sequence shown here is derived from an EMBL/GenBank/DDBJ whole genome shotgun (WGS) entry which is preliminary data.</text>
</comment>
<dbReference type="AlphaFoldDB" id="A0A927RI43"/>
<keyword evidence="3" id="KW-1185">Reference proteome</keyword>
<dbReference type="EMBL" id="JADBEM010000001">
    <property type="protein sequence ID" value="MBE1604173.1"/>
    <property type="molecule type" value="Genomic_DNA"/>
</dbReference>